<keyword evidence="7" id="KW-1185">Reference proteome</keyword>
<dbReference type="InterPro" id="IPR013762">
    <property type="entry name" value="Integrase-like_cat_sf"/>
</dbReference>
<feature type="domain" description="Tyr recombinase" evidence="5">
    <location>
        <begin position="178"/>
        <end position="377"/>
    </location>
</feature>
<dbReference type="Gene3D" id="1.10.150.130">
    <property type="match status" value="1"/>
</dbReference>
<reference evidence="7" key="1">
    <citation type="submission" date="2016-09" db="EMBL/GenBank/DDBJ databases">
        <authorList>
            <person name="Gulvik C.A."/>
        </authorList>
    </citation>
    <scope>NUCLEOTIDE SEQUENCE [LARGE SCALE GENOMIC DNA]</scope>
    <source>
        <strain evidence="7">LMG 26676</strain>
    </source>
</reference>
<sequence length="401" mass="46999">MAKTKYPCVYQDAKGRFSYLIELGLDKTTGKRIQKKGTKDQLGKRFATAKEAHKEVTRIKSEYMKRNGYANYDLTYDEFMEHSYIPHYKSSVQRSTWSSRECGLKQITDYFHDKKLRDISVVDCEGYRIWLLTKSGYSQAYSSLMYGMFRKSLDYAVLLEFLTENISKRTKAIPKGKSIVAYWTKEEFEKVLSVIYKEDFYEHMCFTMIWLYYMTGIRVSEGLALNWNDVDLKRQKLRIHHTLDMKNHNDFARKPYTKTESGMRVISLDDDTVRILAEWKKIQKKHGVEQFILSYTDLPLYRSTVQRVIERYAKLAKVPAIQGKGLRHSHVSYLINEFNADILVVSRRLGHSSPEITLKHYAHLWSRNDEGIAEQMTGNIQFTFAKESKVAIFNGNQAVKF</sequence>
<evidence type="ECO:0000256" key="4">
    <source>
        <dbReference type="ARBA" id="ARBA00023172"/>
    </source>
</evidence>
<organism evidence="6 7">
    <name type="scientific">Enterococcus ureilyticus</name>
    <dbReference type="NCBI Taxonomy" id="1131292"/>
    <lineage>
        <taxon>Bacteria</taxon>
        <taxon>Bacillati</taxon>
        <taxon>Bacillota</taxon>
        <taxon>Bacilli</taxon>
        <taxon>Lactobacillales</taxon>
        <taxon>Enterococcaceae</taxon>
        <taxon>Enterococcus</taxon>
    </lineage>
</organism>
<dbReference type="InterPro" id="IPR050090">
    <property type="entry name" value="Tyrosine_recombinase_XerCD"/>
</dbReference>
<dbReference type="InterPro" id="IPR010998">
    <property type="entry name" value="Integrase_recombinase_N"/>
</dbReference>
<keyword evidence="3" id="KW-0238">DNA-binding</keyword>
<dbReference type="InterPro" id="IPR004107">
    <property type="entry name" value="Integrase_SAM-like_N"/>
</dbReference>
<dbReference type="Proteomes" id="UP000094469">
    <property type="component" value="Unassembled WGS sequence"/>
</dbReference>
<dbReference type="STRING" id="1131292.BCR24_07645"/>
<dbReference type="EMBL" id="MIKC01000040">
    <property type="protein sequence ID" value="OEG21332.1"/>
    <property type="molecule type" value="Genomic_DNA"/>
</dbReference>
<dbReference type="AlphaFoldDB" id="A0A1E5H8R9"/>
<comment type="caution">
    <text evidence="6">The sequence shown here is derived from an EMBL/GenBank/DDBJ whole genome shotgun (WGS) entry which is preliminary data.</text>
</comment>
<dbReference type="GO" id="GO:0015074">
    <property type="term" value="P:DNA integration"/>
    <property type="evidence" value="ECO:0007669"/>
    <property type="project" value="InterPro"/>
</dbReference>
<keyword evidence="2" id="KW-0229">DNA integration</keyword>
<dbReference type="InterPro" id="IPR011010">
    <property type="entry name" value="DNA_brk_join_enz"/>
</dbReference>
<dbReference type="Pfam" id="PF00589">
    <property type="entry name" value="Phage_integrase"/>
    <property type="match status" value="1"/>
</dbReference>
<dbReference type="SUPFAM" id="SSF56349">
    <property type="entry name" value="DNA breaking-rejoining enzymes"/>
    <property type="match status" value="1"/>
</dbReference>
<dbReference type="PANTHER" id="PTHR30349">
    <property type="entry name" value="PHAGE INTEGRASE-RELATED"/>
    <property type="match status" value="1"/>
</dbReference>
<dbReference type="GO" id="GO:0003677">
    <property type="term" value="F:DNA binding"/>
    <property type="evidence" value="ECO:0007669"/>
    <property type="project" value="UniProtKB-KW"/>
</dbReference>
<evidence type="ECO:0000313" key="7">
    <source>
        <dbReference type="Proteomes" id="UP000094469"/>
    </source>
</evidence>
<dbReference type="OrthoDB" id="9803188at2"/>
<dbReference type="RefSeq" id="WP_069641127.1">
    <property type="nucleotide sequence ID" value="NZ_JAFBEZ010000001.1"/>
</dbReference>
<accession>A0A1E5H8R9</accession>
<dbReference type="Gene3D" id="1.10.443.10">
    <property type="entry name" value="Intergrase catalytic core"/>
    <property type="match status" value="1"/>
</dbReference>
<evidence type="ECO:0000256" key="3">
    <source>
        <dbReference type="ARBA" id="ARBA00023125"/>
    </source>
</evidence>
<protein>
    <submittedName>
        <fullName evidence="6">Integrase</fullName>
    </submittedName>
</protein>
<evidence type="ECO:0000256" key="2">
    <source>
        <dbReference type="ARBA" id="ARBA00022908"/>
    </source>
</evidence>
<name>A0A1E5H8R9_9ENTE</name>
<gene>
    <name evidence="6" type="ORF">BCR24_07645</name>
</gene>
<comment type="similarity">
    <text evidence="1">Belongs to the 'phage' integrase family.</text>
</comment>
<dbReference type="InterPro" id="IPR002104">
    <property type="entry name" value="Integrase_catalytic"/>
</dbReference>
<dbReference type="GO" id="GO:0006310">
    <property type="term" value="P:DNA recombination"/>
    <property type="evidence" value="ECO:0007669"/>
    <property type="project" value="UniProtKB-KW"/>
</dbReference>
<dbReference type="Pfam" id="PF14659">
    <property type="entry name" value="Phage_int_SAM_3"/>
    <property type="match status" value="1"/>
</dbReference>
<evidence type="ECO:0000259" key="5">
    <source>
        <dbReference type="PROSITE" id="PS51898"/>
    </source>
</evidence>
<evidence type="ECO:0000313" key="6">
    <source>
        <dbReference type="EMBL" id="OEG21332.1"/>
    </source>
</evidence>
<dbReference type="PANTHER" id="PTHR30349:SF64">
    <property type="entry name" value="PROPHAGE INTEGRASE INTD-RELATED"/>
    <property type="match status" value="1"/>
</dbReference>
<keyword evidence="4" id="KW-0233">DNA recombination</keyword>
<dbReference type="CDD" id="cd01189">
    <property type="entry name" value="INT_ICEBs1_C_like"/>
    <property type="match status" value="1"/>
</dbReference>
<dbReference type="PROSITE" id="PS51898">
    <property type="entry name" value="TYR_RECOMBINASE"/>
    <property type="match status" value="1"/>
</dbReference>
<evidence type="ECO:0000256" key="1">
    <source>
        <dbReference type="ARBA" id="ARBA00008857"/>
    </source>
</evidence>
<proteinExistence type="inferred from homology"/>